<dbReference type="SUPFAM" id="SSF53335">
    <property type="entry name" value="S-adenosyl-L-methionine-dependent methyltransferases"/>
    <property type="match status" value="1"/>
</dbReference>
<dbReference type="Pfam" id="PF10294">
    <property type="entry name" value="Methyltransf_16"/>
    <property type="match status" value="1"/>
</dbReference>
<dbReference type="Proteomes" id="UP001063350">
    <property type="component" value="Chromosome"/>
</dbReference>
<proteinExistence type="predicted"/>
<dbReference type="InterPro" id="IPR029063">
    <property type="entry name" value="SAM-dependent_MTases_sf"/>
</dbReference>
<evidence type="ECO:0008006" key="3">
    <source>
        <dbReference type="Google" id="ProtNLM"/>
    </source>
</evidence>
<accession>A0A915XLM3</accession>
<dbReference type="AlphaFoldDB" id="A0A915XLM3"/>
<reference evidence="1" key="1">
    <citation type="submission" date="2020-12" db="EMBL/GenBank/DDBJ databases">
        <title>Desulfobium dissulfuricans gen. nov., sp. nov., a novel mesophilic, sulfate-reducing bacterium isolated from a deep-sea hydrothermal vent.</title>
        <authorList>
            <person name="Hashimoto Y."/>
            <person name="Tame A."/>
            <person name="Sawayama S."/>
            <person name="Miyazaki J."/>
            <person name="Takai K."/>
            <person name="Nakagawa S."/>
        </authorList>
    </citation>
    <scope>NUCLEOTIDE SEQUENCE</scope>
    <source>
        <strain evidence="1">GF1</strain>
    </source>
</reference>
<dbReference type="KEGG" id="ddu:GF1_24370"/>
<evidence type="ECO:0000313" key="1">
    <source>
        <dbReference type="EMBL" id="BCO10061.1"/>
    </source>
</evidence>
<gene>
    <name evidence="1" type="ORF">GF1_24370</name>
</gene>
<evidence type="ECO:0000313" key="2">
    <source>
        <dbReference type="Proteomes" id="UP001063350"/>
    </source>
</evidence>
<keyword evidence="2" id="KW-1185">Reference proteome</keyword>
<organism evidence="1 2">
    <name type="scientific">Desulfolithobacter dissulfuricans</name>
    <dbReference type="NCBI Taxonomy" id="2795293"/>
    <lineage>
        <taxon>Bacteria</taxon>
        <taxon>Pseudomonadati</taxon>
        <taxon>Thermodesulfobacteriota</taxon>
        <taxon>Desulfobulbia</taxon>
        <taxon>Desulfobulbales</taxon>
        <taxon>Desulfobulbaceae</taxon>
        <taxon>Desulfolithobacter</taxon>
    </lineage>
</organism>
<sequence>MDPQTLPAQVQDLYTKIRKQYKVAFEPLQLGEVRLNLLKVTDLEEMLDGRDPFQDVSEFPFWIKLWEAAIVLAQFLTGQNFTGETRILELGAGLGAPGLAAAACGARVTLTDYEELILDFSRVSAAASKVSDNVTFELLDWLDPPDMEPFDVIIGQRYFSGKSSLNPCSGCCAGRSSPVESFTWPTMPTARVCSPFLNWRKRSIRSRP</sequence>
<dbReference type="EMBL" id="AP024233">
    <property type="protein sequence ID" value="BCO10061.1"/>
    <property type="molecule type" value="Genomic_DNA"/>
</dbReference>
<dbReference type="InterPro" id="IPR019410">
    <property type="entry name" value="Methyltransf_16"/>
</dbReference>
<name>A0A915XLM3_9BACT</name>
<protein>
    <recommendedName>
        <fullName evidence="3">Methyltransferase</fullName>
    </recommendedName>
</protein>
<dbReference type="Gene3D" id="3.40.50.150">
    <property type="entry name" value="Vaccinia Virus protein VP39"/>
    <property type="match status" value="1"/>
</dbReference>
<dbReference type="RefSeq" id="WP_267926800.1">
    <property type="nucleotide sequence ID" value="NZ_AP024233.1"/>
</dbReference>
<dbReference type="PANTHER" id="PTHR14614">
    <property type="entry name" value="HEPATOCELLULAR CARCINOMA-ASSOCIATED ANTIGEN"/>
    <property type="match status" value="1"/>
</dbReference>